<accession>A0A382RSD4</accession>
<feature type="non-terminal residue" evidence="3">
    <location>
        <position position="1"/>
    </location>
</feature>
<keyword evidence="2" id="KW-1133">Transmembrane helix</keyword>
<feature type="transmembrane region" description="Helical" evidence="2">
    <location>
        <begin position="104"/>
        <end position="125"/>
    </location>
</feature>
<proteinExistence type="predicted"/>
<dbReference type="AlphaFoldDB" id="A0A382RSD4"/>
<evidence type="ECO:0000256" key="1">
    <source>
        <dbReference type="SAM" id="MobiDB-lite"/>
    </source>
</evidence>
<dbReference type="EMBL" id="UINC01123539">
    <property type="protein sequence ID" value="SVD00065.1"/>
    <property type="molecule type" value="Genomic_DNA"/>
</dbReference>
<keyword evidence="2" id="KW-0472">Membrane</keyword>
<evidence type="ECO:0000256" key="2">
    <source>
        <dbReference type="SAM" id="Phobius"/>
    </source>
</evidence>
<feature type="compositionally biased region" description="Basic residues" evidence="1">
    <location>
        <begin position="48"/>
        <end position="75"/>
    </location>
</feature>
<keyword evidence="2" id="KW-0812">Transmembrane</keyword>
<protein>
    <submittedName>
        <fullName evidence="3">Uncharacterized protein</fullName>
    </submittedName>
</protein>
<name>A0A382RSD4_9ZZZZ</name>
<reference evidence="3" key="1">
    <citation type="submission" date="2018-05" db="EMBL/GenBank/DDBJ databases">
        <authorList>
            <person name="Lanie J.A."/>
            <person name="Ng W.-L."/>
            <person name="Kazmierczak K.M."/>
            <person name="Andrzejewski T.M."/>
            <person name="Davidsen T.M."/>
            <person name="Wayne K.J."/>
            <person name="Tettelin H."/>
            <person name="Glass J.I."/>
            <person name="Rusch D."/>
            <person name="Podicherti R."/>
            <person name="Tsui H.-C.T."/>
            <person name="Winkler M.E."/>
        </authorList>
    </citation>
    <scope>NUCLEOTIDE SEQUENCE</scope>
</reference>
<feature type="region of interest" description="Disordered" evidence="1">
    <location>
        <begin position="40"/>
        <end position="83"/>
    </location>
</feature>
<feature type="non-terminal residue" evidence="3">
    <location>
        <position position="199"/>
    </location>
</feature>
<sequence>VSSDDEDSSIRGRIDRFFDKRAKEQQELLRGEIGGKKISDSWEEAKQKLGRKPAPAKKKSTKSPKKLHSVPKSKGVKAPEERPEVEISPMVRSFVRLTTDYPPITLGVMTAITLFMLIGIGMTNINGAMEVYLPQGSDEEALLLEVREDWSTDIIVIYVETDNERDPASPTNITNRQVLLELDYIERTVDEYGQTEKGG</sequence>
<organism evidence="3">
    <name type="scientific">marine metagenome</name>
    <dbReference type="NCBI Taxonomy" id="408172"/>
    <lineage>
        <taxon>unclassified sequences</taxon>
        <taxon>metagenomes</taxon>
        <taxon>ecological metagenomes</taxon>
    </lineage>
</organism>
<gene>
    <name evidence="3" type="ORF">METZ01_LOCUS352919</name>
</gene>
<evidence type="ECO:0000313" key="3">
    <source>
        <dbReference type="EMBL" id="SVD00065.1"/>
    </source>
</evidence>